<evidence type="ECO:0000256" key="1">
    <source>
        <dbReference type="SAM" id="MobiDB-lite"/>
    </source>
</evidence>
<feature type="compositionally biased region" description="Basic and acidic residues" evidence="1">
    <location>
        <begin position="61"/>
        <end position="85"/>
    </location>
</feature>
<accession>A0A2Z4Y662</accession>
<sequence length="104" mass="11790">MEQIADEFGTTPLELATYNRLSSLETPPPGTELRMPPRLVPASLLRESWLRAKQNASSLIKETRLWHPRDTSTAESENRESKETGRLTPMPYSHRVQGAGVFRN</sequence>
<name>A0A2Z4Y662_SUMC1</name>
<gene>
    <name evidence="2" type="ORF">BRCON_1236</name>
</gene>
<dbReference type="AlphaFoldDB" id="A0A2Z4Y662"/>
<protein>
    <recommendedName>
        <fullName evidence="4">LysM domain-containing protein</fullName>
    </recommendedName>
</protein>
<evidence type="ECO:0000313" key="3">
    <source>
        <dbReference type="Proteomes" id="UP000262583"/>
    </source>
</evidence>
<organism evidence="2 3">
    <name type="scientific">Sumerlaea chitinivorans</name>
    <dbReference type="NCBI Taxonomy" id="2250252"/>
    <lineage>
        <taxon>Bacteria</taxon>
        <taxon>Candidatus Sumerlaeota</taxon>
        <taxon>Candidatus Sumerlaeia</taxon>
        <taxon>Candidatus Sumerlaeales</taxon>
        <taxon>Candidatus Sumerlaeaceae</taxon>
        <taxon>Candidatus Sumerlaea</taxon>
    </lineage>
</organism>
<dbReference type="KEGG" id="schv:BRCON_1236"/>
<dbReference type="EMBL" id="CP030759">
    <property type="protein sequence ID" value="AXA36013.1"/>
    <property type="molecule type" value="Genomic_DNA"/>
</dbReference>
<feature type="region of interest" description="Disordered" evidence="1">
    <location>
        <begin position="61"/>
        <end position="104"/>
    </location>
</feature>
<evidence type="ECO:0000313" key="2">
    <source>
        <dbReference type="EMBL" id="AXA36013.1"/>
    </source>
</evidence>
<dbReference type="Proteomes" id="UP000262583">
    <property type="component" value="Chromosome"/>
</dbReference>
<proteinExistence type="predicted"/>
<evidence type="ECO:0008006" key="4">
    <source>
        <dbReference type="Google" id="ProtNLM"/>
    </source>
</evidence>
<reference evidence="2 3" key="1">
    <citation type="submission" date="2018-05" db="EMBL/GenBank/DDBJ databases">
        <title>A metagenomic window into the 2 km-deep terrestrial subsurface aquifer revealed taxonomically and functionally diverse microbial community comprising novel uncultured bacterial lineages.</title>
        <authorList>
            <person name="Kadnikov V.V."/>
            <person name="Mardanov A.V."/>
            <person name="Beletsky A.V."/>
            <person name="Banks D."/>
            <person name="Pimenov N.V."/>
            <person name="Frank Y.A."/>
            <person name="Karnachuk O.V."/>
            <person name="Ravin N.V."/>
        </authorList>
    </citation>
    <scope>NUCLEOTIDE SEQUENCE [LARGE SCALE GENOMIC DNA]</scope>
    <source>
        <strain evidence="2">BY</strain>
    </source>
</reference>